<dbReference type="Pfam" id="PF07971">
    <property type="entry name" value="Glyco_hydro_92"/>
    <property type="match status" value="1"/>
</dbReference>
<comment type="caution">
    <text evidence="7">The sequence shown here is derived from an EMBL/GenBank/DDBJ whole genome shotgun (WGS) entry which is preliminary data.</text>
</comment>
<keyword evidence="4" id="KW-0732">Signal</keyword>
<dbReference type="GO" id="GO:0005829">
    <property type="term" value="C:cytosol"/>
    <property type="evidence" value="ECO:0007669"/>
    <property type="project" value="TreeGrafter"/>
</dbReference>
<dbReference type="Gene3D" id="1.20.1050.60">
    <property type="entry name" value="alpha-1,2-mannosidase"/>
    <property type="match status" value="1"/>
</dbReference>
<dbReference type="Gene3D" id="1.20.1610.10">
    <property type="entry name" value="alpha-1,2-mannosidases domains"/>
    <property type="match status" value="1"/>
</dbReference>
<feature type="domain" description="Glycosyl hydrolase family 92 N-terminal" evidence="6">
    <location>
        <begin position="39"/>
        <end position="282"/>
    </location>
</feature>
<evidence type="ECO:0000259" key="6">
    <source>
        <dbReference type="Pfam" id="PF17678"/>
    </source>
</evidence>
<dbReference type="Gene3D" id="2.70.98.10">
    <property type="match status" value="1"/>
</dbReference>
<reference evidence="7 8" key="1">
    <citation type="submission" date="2020-06" db="EMBL/GenBank/DDBJ databases">
        <authorList>
            <person name="Criscuolo A."/>
        </authorList>
    </citation>
    <scope>NUCLEOTIDE SEQUENCE [LARGE SCALE GENOMIC DNA]</scope>
    <source>
        <strain evidence="7">PXU-55</strain>
    </source>
</reference>
<dbReference type="NCBIfam" id="TIGR01180">
    <property type="entry name" value="aman2_put"/>
    <property type="match status" value="1"/>
</dbReference>
<dbReference type="GO" id="GO:0005975">
    <property type="term" value="P:carbohydrate metabolic process"/>
    <property type="evidence" value="ECO:0007669"/>
    <property type="project" value="InterPro"/>
</dbReference>
<dbReference type="PANTHER" id="PTHR12143">
    <property type="entry name" value="PEPTIDE N-GLYCANASE PNGASE -RELATED"/>
    <property type="match status" value="1"/>
</dbReference>
<feature type="domain" description="Glycosyl hydrolase family 92" evidence="5">
    <location>
        <begin position="288"/>
        <end position="781"/>
    </location>
</feature>
<dbReference type="InterPro" id="IPR008928">
    <property type="entry name" value="6-hairpin_glycosidase_sf"/>
</dbReference>
<dbReference type="Gene3D" id="3.30.2080.10">
    <property type="entry name" value="GH92 mannosidase domain"/>
    <property type="match status" value="1"/>
</dbReference>
<keyword evidence="3" id="KW-0106">Calcium</keyword>
<dbReference type="InterPro" id="IPR050883">
    <property type="entry name" value="PNGase"/>
</dbReference>
<evidence type="ECO:0000256" key="4">
    <source>
        <dbReference type="SAM" id="SignalP"/>
    </source>
</evidence>
<dbReference type="GO" id="GO:0000224">
    <property type="term" value="F:peptide-N4-(N-acetyl-beta-glucosaminyl)asparagine amidase activity"/>
    <property type="evidence" value="ECO:0007669"/>
    <property type="project" value="TreeGrafter"/>
</dbReference>
<keyword evidence="8" id="KW-1185">Reference proteome</keyword>
<comment type="cofactor">
    <cofactor evidence="1">
        <name>Ca(2+)</name>
        <dbReference type="ChEBI" id="CHEBI:29108"/>
    </cofactor>
</comment>
<gene>
    <name evidence="7" type="ORF">FLAPXU55_02308</name>
</gene>
<dbReference type="Pfam" id="PF17678">
    <property type="entry name" value="Glyco_hydro_92N"/>
    <property type="match status" value="1"/>
</dbReference>
<dbReference type="InterPro" id="IPR005887">
    <property type="entry name" value="GH92_a_mannosidase_put"/>
</dbReference>
<evidence type="ECO:0000313" key="7">
    <source>
        <dbReference type="EMBL" id="CAC9974611.1"/>
    </source>
</evidence>
<dbReference type="GO" id="GO:0006516">
    <property type="term" value="P:glycoprotein catabolic process"/>
    <property type="evidence" value="ECO:0007669"/>
    <property type="project" value="TreeGrafter"/>
</dbReference>
<feature type="signal peptide" evidence="4">
    <location>
        <begin position="1"/>
        <end position="27"/>
    </location>
</feature>
<evidence type="ECO:0000259" key="5">
    <source>
        <dbReference type="Pfam" id="PF07971"/>
    </source>
</evidence>
<dbReference type="AlphaFoldDB" id="A0A9N8P1X6"/>
<dbReference type="Proteomes" id="UP000533639">
    <property type="component" value="Unassembled WGS sequence"/>
</dbReference>
<dbReference type="InterPro" id="IPR012939">
    <property type="entry name" value="Glyco_hydro_92"/>
</dbReference>
<evidence type="ECO:0000313" key="8">
    <source>
        <dbReference type="Proteomes" id="UP000533639"/>
    </source>
</evidence>
<organism evidence="7 8">
    <name type="scientific">Flavobacterium panici</name>
    <dbReference type="NCBI Taxonomy" id="2654843"/>
    <lineage>
        <taxon>Bacteria</taxon>
        <taxon>Pseudomonadati</taxon>
        <taxon>Bacteroidota</taxon>
        <taxon>Flavobacteriia</taxon>
        <taxon>Flavobacteriales</taxon>
        <taxon>Flavobacteriaceae</taxon>
        <taxon>Flavobacterium</taxon>
    </lineage>
</organism>
<dbReference type="GO" id="GO:0030246">
    <property type="term" value="F:carbohydrate binding"/>
    <property type="evidence" value="ECO:0007669"/>
    <property type="project" value="InterPro"/>
</dbReference>
<proteinExistence type="predicted"/>
<dbReference type="InterPro" id="IPR041371">
    <property type="entry name" value="GH92_N"/>
</dbReference>
<dbReference type="InterPro" id="IPR014718">
    <property type="entry name" value="GH-type_carb-bd"/>
</dbReference>
<sequence>MNNKILDMKNILIKCCVITVLSFVSNATFGQQSKKWSDYVNPNIGTAHSRWFFYTPGAMPFGLAKLGPSTNGHLGNVQGWEATGYDDRDTSIEGFACLHEFQVGGIVLAPSVGKLQTIPGSLENPEEGYRSRFERNDEYATSGYYSVLLKDYKIKAELTATKRVGFQRYTFPKSSQSNIIFDIGNRQGESGAVKESKVTITEDGRIEGYVITIPEYVKKYQAGAEVSMYFSAVLDKKPTAFGTFNKQGIQANVKEITGEGAGVYLTFDTKENEMITVKIGLSYTSVANARLNLETEAKSLNFAAAKKQSLATWNDYLGRIAVEGKNENDKIKFYTGLYHALLGRGLGSDVNGAYPMNNGKIGQIPLDAKGKPQHNYYNTDAIWGGFWNLTQLWALAYPEYYADWVQGQILVYKDAGWLGDGIANSKYVSGVGTNFTGLAIASAYNSGIRNFDVEKGYEAALKNELEWKGRIEGAGKMDVKQFVELGYSPYLDNMDYQTNTQGSGFSASHTLEYSYSAYAVAQFAKALGKTQDYEKLIKLADGWKLIYDKETTFIRPKYANGEFIKDFDPSQPWRGFQEGNAWQYTFYVPHNVPELVSVLGKDTFNERLNTIFTKSQKNVFGGGTTIDAFAGLSGFYNHGNQPNLHISWLFNFSGKPYLTQKWVHAICDEFYGTEGIHGYGYGQDEDQGQLGAWYVMSSIGLFDVKGLTDINPSFQIGSPLFDKITIKKLGKTRSNNFVIDVKNNSKTNIYLQEVKLNNIDLKQLSIDLESIKKGGTLNMKVDANPADTWSN</sequence>
<accession>A0A9N8P1X6</accession>
<keyword evidence="7" id="KW-0378">Hydrolase</keyword>
<protein>
    <submittedName>
        <fullName evidence="7">Glycoside hydrolase family 92 protein</fullName>
    </submittedName>
</protein>
<evidence type="ECO:0000256" key="2">
    <source>
        <dbReference type="ARBA" id="ARBA00011245"/>
    </source>
</evidence>
<dbReference type="SUPFAM" id="SSF48208">
    <property type="entry name" value="Six-hairpin glycosidases"/>
    <property type="match status" value="1"/>
</dbReference>
<name>A0A9N8P1X6_9FLAO</name>
<dbReference type="EMBL" id="CAIJDE010000043">
    <property type="protein sequence ID" value="CAC9974611.1"/>
    <property type="molecule type" value="Genomic_DNA"/>
</dbReference>
<dbReference type="PANTHER" id="PTHR12143:SF39">
    <property type="entry name" value="SECRETED PROTEIN"/>
    <property type="match status" value="1"/>
</dbReference>
<comment type="subunit">
    <text evidence="2">Monomer.</text>
</comment>
<feature type="chain" id="PRO_5040127175" evidence="4">
    <location>
        <begin position="28"/>
        <end position="791"/>
    </location>
</feature>
<evidence type="ECO:0000256" key="1">
    <source>
        <dbReference type="ARBA" id="ARBA00001913"/>
    </source>
</evidence>
<evidence type="ECO:0000256" key="3">
    <source>
        <dbReference type="ARBA" id="ARBA00022837"/>
    </source>
</evidence>